<reference evidence="1 2" key="1">
    <citation type="submission" date="2019-02" db="EMBL/GenBank/DDBJ databases">
        <title>Deep-cultivation of Planctomycetes and their phenomic and genomic characterization uncovers novel biology.</title>
        <authorList>
            <person name="Wiegand S."/>
            <person name="Jogler M."/>
            <person name="Boedeker C."/>
            <person name="Pinto D."/>
            <person name="Vollmers J."/>
            <person name="Rivas-Marin E."/>
            <person name="Kohn T."/>
            <person name="Peeters S.H."/>
            <person name="Heuer A."/>
            <person name="Rast P."/>
            <person name="Oberbeckmann S."/>
            <person name="Bunk B."/>
            <person name="Jeske O."/>
            <person name="Meyerdierks A."/>
            <person name="Storesund J.E."/>
            <person name="Kallscheuer N."/>
            <person name="Luecker S."/>
            <person name="Lage O.M."/>
            <person name="Pohl T."/>
            <person name="Merkel B.J."/>
            <person name="Hornburger P."/>
            <person name="Mueller R.-W."/>
            <person name="Bruemmer F."/>
            <person name="Labrenz M."/>
            <person name="Spormann A.M."/>
            <person name="Op den Camp H."/>
            <person name="Overmann J."/>
            <person name="Amann R."/>
            <person name="Jetten M.S.M."/>
            <person name="Mascher T."/>
            <person name="Medema M.H."/>
            <person name="Devos D.P."/>
            <person name="Kaster A.-K."/>
            <person name="Ovreas L."/>
            <person name="Rohde M."/>
            <person name="Galperin M.Y."/>
            <person name="Jogler C."/>
        </authorList>
    </citation>
    <scope>NUCLEOTIDE SEQUENCE [LARGE SCALE GENOMIC DNA]</scope>
    <source>
        <strain evidence="1 2">K23_9</strain>
    </source>
</reference>
<dbReference type="PANTHER" id="PTHR36529">
    <property type="entry name" value="SLL1095 PROTEIN"/>
    <property type="match status" value="1"/>
</dbReference>
<dbReference type="PANTHER" id="PTHR36529:SF1">
    <property type="entry name" value="GLYCOSYLTRANSFERASE"/>
    <property type="match status" value="1"/>
</dbReference>
<dbReference type="GO" id="GO:0043814">
    <property type="term" value="F:phospholactate guanylyltransferase activity"/>
    <property type="evidence" value="ECO:0007669"/>
    <property type="project" value="UniProtKB-EC"/>
</dbReference>
<keyword evidence="1" id="KW-0548">Nucleotidyltransferase</keyword>
<keyword evidence="1" id="KW-0808">Transferase</keyword>
<dbReference type="AlphaFoldDB" id="A0A517NNA3"/>
<sequence length="237" mass="26467">MAKFWTAGSVKTRLGQRIGMHQSARLHKLFVQVLTQALAKAGDHRVAVVTPTAKAKRFGSQISTAWTVDHQSEGDLGQRMMAWFIHSLQRNQSAILIGGDCPLIDVATIQNASDQLARHDIVLGPAIDGGYYLIGLRGPWDKRFERLFVDMPWSSDQVLSITQQRSADAGLRIATINPREDIDTVEALDRLRAWLRESNATSESHRFLHEQIQAILDDPWEDDSSGDVLTDSKGRVE</sequence>
<accession>A0A517NNA3</accession>
<dbReference type="NCBIfam" id="TIGR04282">
    <property type="entry name" value="glyco_like_cofC"/>
    <property type="match status" value="1"/>
</dbReference>
<protein>
    <submittedName>
        <fullName evidence="1">2-phospho-L-lactate guanylyltransferase</fullName>
        <ecNumber evidence="1">2.7.7.68</ecNumber>
    </submittedName>
</protein>
<dbReference type="EC" id="2.7.7.68" evidence="1"/>
<dbReference type="Proteomes" id="UP000319817">
    <property type="component" value="Chromosome"/>
</dbReference>
<dbReference type="InterPro" id="IPR018641">
    <property type="entry name" value="Trfase_1_rSAM/seldom-assoc"/>
</dbReference>
<dbReference type="SUPFAM" id="SSF53448">
    <property type="entry name" value="Nucleotide-diphospho-sugar transferases"/>
    <property type="match status" value="1"/>
</dbReference>
<gene>
    <name evidence="1" type="primary">cofC</name>
    <name evidence="1" type="ORF">K239x_05300</name>
</gene>
<organism evidence="1 2">
    <name type="scientific">Stieleria marina</name>
    <dbReference type="NCBI Taxonomy" id="1930275"/>
    <lineage>
        <taxon>Bacteria</taxon>
        <taxon>Pseudomonadati</taxon>
        <taxon>Planctomycetota</taxon>
        <taxon>Planctomycetia</taxon>
        <taxon>Pirellulales</taxon>
        <taxon>Pirellulaceae</taxon>
        <taxon>Stieleria</taxon>
    </lineage>
</organism>
<dbReference type="EMBL" id="CP036526">
    <property type="protein sequence ID" value="QDT08590.1"/>
    <property type="molecule type" value="Genomic_DNA"/>
</dbReference>
<evidence type="ECO:0000313" key="1">
    <source>
        <dbReference type="EMBL" id="QDT08590.1"/>
    </source>
</evidence>
<keyword evidence="2" id="KW-1185">Reference proteome</keyword>
<evidence type="ECO:0000313" key="2">
    <source>
        <dbReference type="Proteomes" id="UP000319817"/>
    </source>
</evidence>
<proteinExistence type="predicted"/>
<dbReference type="InterPro" id="IPR029044">
    <property type="entry name" value="Nucleotide-diphossugar_trans"/>
</dbReference>
<name>A0A517NNA3_9BACT</name>
<dbReference type="Gene3D" id="3.90.550.10">
    <property type="entry name" value="Spore Coat Polysaccharide Biosynthesis Protein SpsA, Chain A"/>
    <property type="match status" value="1"/>
</dbReference>
<dbReference type="Pfam" id="PF09837">
    <property type="entry name" value="DUF2064"/>
    <property type="match status" value="1"/>
</dbReference>